<dbReference type="InParanoid" id="A0A165H3S5"/>
<dbReference type="Pfam" id="PF16884">
    <property type="entry name" value="ADH_N_2"/>
    <property type="match status" value="1"/>
</dbReference>
<dbReference type="EMBL" id="KV407458">
    <property type="protein sequence ID" value="KZF22945.1"/>
    <property type="molecule type" value="Genomic_DNA"/>
</dbReference>
<dbReference type="InterPro" id="IPR011032">
    <property type="entry name" value="GroES-like_sf"/>
</dbReference>
<evidence type="ECO:0000256" key="2">
    <source>
        <dbReference type="SAM" id="MobiDB-lite"/>
    </source>
</evidence>
<dbReference type="OMA" id="EEKCRYA"/>
<dbReference type="SMART" id="SM00829">
    <property type="entry name" value="PKS_ER"/>
    <property type="match status" value="1"/>
</dbReference>
<dbReference type="Pfam" id="PF00107">
    <property type="entry name" value="ADH_zinc_N"/>
    <property type="match status" value="1"/>
</dbReference>
<dbReference type="RefSeq" id="XP_018188500.1">
    <property type="nucleotide sequence ID" value="XM_018332626.1"/>
</dbReference>
<dbReference type="SUPFAM" id="SSF50129">
    <property type="entry name" value="GroES-like"/>
    <property type="match status" value="1"/>
</dbReference>
<dbReference type="InterPro" id="IPR041694">
    <property type="entry name" value="ADH_N_2"/>
</dbReference>
<reference evidence="4 5" key="1">
    <citation type="journal article" date="2016" name="Fungal Biol.">
        <title>The genome of Xylona heveae provides a window into fungal endophytism.</title>
        <authorList>
            <person name="Gazis R."/>
            <person name="Kuo A."/>
            <person name="Riley R."/>
            <person name="LaButti K."/>
            <person name="Lipzen A."/>
            <person name="Lin J."/>
            <person name="Amirebrahimi M."/>
            <person name="Hesse C.N."/>
            <person name="Spatafora J.W."/>
            <person name="Henrissat B."/>
            <person name="Hainaut M."/>
            <person name="Grigoriev I.V."/>
            <person name="Hibbett D.S."/>
        </authorList>
    </citation>
    <scope>NUCLEOTIDE SEQUENCE [LARGE SCALE GENOMIC DNA]</scope>
    <source>
        <strain evidence="4 5">TC161</strain>
    </source>
</reference>
<keyword evidence="1" id="KW-0560">Oxidoreductase</keyword>
<dbReference type="FunFam" id="3.40.50.720:FF:000121">
    <property type="entry name" value="Prostaglandin reductase 2"/>
    <property type="match status" value="1"/>
</dbReference>
<dbReference type="Gene3D" id="3.90.180.10">
    <property type="entry name" value="Medium-chain alcohol dehydrogenases, catalytic domain"/>
    <property type="match status" value="1"/>
</dbReference>
<dbReference type="SUPFAM" id="SSF51735">
    <property type="entry name" value="NAD(P)-binding Rossmann-fold domains"/>
    <property type="match status" value="1"/>
</dbReference>
<feature type="compositionally biased region" description="Low complexity" evidence="2">
    <location>
        <begin position="389"/>
        <end position="400"/>
    </location>
</feature>
<dbReference type="AlphaFoldDB" id="A0A165H3S5"/>
<dbReference type="Gene3D" id="3.40.50.720">
    <property type="entry name" value="NAD(P)-binding Rossmann-like Domain"/>
    <property type="match status" value="1"/>
</dbReference>
<evidence type="ECO:0000259" key="3">
    <source>
        <dbReference type="SMART" id="SM00829"/>
    </source>
</evidence>
<evidence type="ECO:0000256" key="1">
    <source>
        <dbReference type="ARBA" id="ARBA00023002"/>
    </source>
</evidence>
<feature type="region of interest" description="Disordered" evidence="2">
    <location>
        <begin position="389"/>
        <end position="410"/>
    </location>
</feature>
<evidence type="ECO:0000313" key="4">
    <source>
        <dbReference type="EMBL" id="KZF22945.1"/>
    </source>
</evidence>
<accession>A0A165H3S5</accession>
<dbReference type="InterPro" id="IPR020843">
    <property type="entry name" value="ER"/>
</dbReference>
<dbReference type="InterPro" id="IPR013149">
    <property type="entry name" value="ADH-like_C"/>
</dbReference>
<sequence>MPLTNKQLIYTRKPTPSINPSVTSNGDGTFELRTSTFPDPAVDAIPENKILVRMLYLSLDPAMRQWLTAKRSYIAPVKLGEIMRGQGIVEIIGLGKGIDTNKFKIGQYARAATGWQEYALLPTDRNAIEPLGPLQTISTASQASTGPKTNQPQIRATDFLSTLGTTGLTAYFGFLHVGKFDASRDKTVVISGAAGATGMVVGQIARLKGAKRVIGLAGTRVKCEFLVNELGFDKAINYKDTDWKKQLLDATPEYIDVYFDNVGGEILDACLLRANQNARFVMCGAISQYNTGSDFGGAGKSGGSGGVRGLQNYMMIISQRVTLQGFIVFDYVKEYPRALKDLSAWLEQGKIKRREHVIKGGLEAAPAGLVGLFAGENIGKTMVEVASVSGSGSSSSSSHSFGTKAPVAKL</sequence>
<dbReference type="STRING" id="1328760.A0A165H3S5"/>
<protein>
    <submittedName>
        <fullName evidence="4">Alcohol dehydrogenase</fullName>
    </submittedName>
</protein>
<dbReference type="GO" id="GO:0016628">
    <property type="term" value="F:oxidoreductase activity, acting on the CH-CH group of donors, NAD or NADP as acceptor"/>
    <property type="evidence" value="ECO:0007669"/>
    <property type="project" value="InterPro"/>
</dbReference>
<gene>
    <name evidence="4" type="ORF">L228DRAFT_247366</name>
</gene>
<dbReference type="OrthoDB" id="809632at2759"/>
<name>A0A165H3S5_XYLHT</name>
<feature type="domain" description="Enoyl reductase (ER)" evidence="3">
    <location>
        <begin position="28"/>
        <end position="383"/>
    </location>
</feature>
<dbReference type="FunCoup" id="A0A165H3S5">
    <property type="interactions" value="372"/>
</dbReference>
<dbReference type="Proteomes" id="UP000076632">
    <property type="component" value="Unassembled WGS sequence"/>
</dbReference>
<dbReference type="InterPro" id="IPR036291">
    <property type="entry name" value="NAD(P)-bd_dom_sf"/>
</dbReference>
<keyword evidence="5" id="KW-1185">Reference proteome</keyword>
<evidence type="ECO:0000313" key="5">
    <source>
        <dbReference type="Proteomes" id="UP000076632"/>
    </source>
</evidence>
<organism evidence="4 5">
    <name type="scientific">Xylona heveae (strain CBS 132557 / TC161)</name>
    <dbReference type="NCBI Taxonomy" id="1328760"/>
    <lineage>
        <taxon>Eukaryota</taxon>
        <taxon>Fungi</taxon>
        <taxon>Dikarya</taxon>
        <taxon>Ascomycota</taxon>
        <taxon>Pezizomycotina</taxon>
        <taxon>Xylonomycetes</taxon>
        <taxon>Xylonales</taxon>
        <taxon>Xylonaceae</taxon>
        <taxon>Xylona</taxon>
    </lineage>
</organism>
<dbReference type="PANTHER" id="PTHR43205:SF42">
    <property type="entry name" value="ALCOHOL DEHYDROGENASE, ZINC-CONTAINING (AFU_ORTHOLOGUE AFUA_7G04530)"/>
    <property type="match status" value="1"/>
</dbReference>
<dbReference type="InterPro" id="IPR045010">
    <property type="entry name" value="MDR_fam"/>
</dbReference>
<proteinExistence type="predicted"/>
<dbReference type="PANTHER" id="PTHR43205">
    <property type="entry name" value="PROSTAGLANDIN REDUCTASE"/>
    <property type="match status" value="1"/>
</dbReference>
<dbReference type="CDD" id="cd05288">
    <property type="entry name" value="PGDH"/>
    <property type="match status" value="1"/>
</dbReference>
<dbReference type="GeneID" id="28897763"/>